<dbReference type="InterPro" id="IPR036388">
    <property type="entry name" value="WH-like_DNA-bd_sf"/>
</dbReference>
<evidence type="ECO:0000313" key="1">
    <source>
        <dbReference type="EMBL" id="MCU4971155.1"/>
    </source>
</evidence>
<dbReference type="EMBL" id="JAOPKB010000001">
    <property type="protein sequence ID" value="MCU4971155.1"/>
    <property type="molecule type" value="Genomic_DNA"/>
</dbReference>
<gene>
    <name evidence="1" type="ORF">OB955_00180</name>
</gene>
<keyword evidence="2" id="KW-1185">Reference proteome</keyword>
<reference evidence="1 2" key="1">
    <citation type="submission" date="2022-09" db="EMBL/GenBank/DDBJ databases">
        <title>Enrichment on poylsaccharides allowed isolation of novel metabolic and taxonomic groups of Haloarchaea.</title>
        <authorList>
            <person name="Sorokin D.Y."/>
            <person name="Elcheninov A.G."/>
            <person name="Khizhniak T.V."/>
            <person name="Kolganova T.V."/>
            <person name="Kublanov I.V."/>
        </authorList>
    </citation>
    <scope>NUCLEOTIDE SEQUENCE [LARGE SCALE GENOMIC DNA]</scope>
    <source>
        <strain evidence="1 2">AArc-m2/3/4</strain>
    </source>
</reference>
<dbReference type="InterPro" id="IPR036390">
    <property type="entry name" value="WH_DNA-bd_sf"/>
</dbReference>
<dbReference type="Proteomes" id="UP001320972">
    <property type="component" value="Unassembled WGS sequence"/>
</dbReference>
<comment type="caution">
    <text evidence="1">The sequence shown here is derived from an EMBL/GenBank/DDBJ whole genome shotgun (WGS) entry which is preliminary data.</text>
</comment>
<organism evidence="1 2">
    <name type="scientific">Natronoglomus mannanivorans</name>
    <dbReference type="NCBI Taxonomy" id="2979990"/>
    <lineage>
        <taxon>Archaea</taxon>
        <taxon>Methanobacteriati</taxon>
        <taxon>Methanobacteriota</taxon>
        <taxon>Stenosarchaea group</taxon>
        <taxon>Halobacteria</taxon>
        <taxon>Halobacteriales</taxon>
        <taxon>Natrialbaceae</taxon>
        <taxon>Natronoglomus</taxon>
    </lineage>
</organism>
<dbReference type="SUPFAM" id="SSF46785">
    <property type="entry name" value="Winged helix' DNA-binding domain"/>
    <property type="match status" value="1"/>
</dbReference>
<accession>A0ABT2Q8A4</accession>
<proteinExistence type="predicted"/>
<sequence length="262" mass="29547">MSDHLSNINDTDEAILTILSDGRRQNQTNIAKILSKETTYVRDRLSYLKRNGLVERVGPSERSGLYEISPAGRAKLRLNSLPEGVHGMFNPNENGDPTGQSILIHPSPLLFAILERVQDESIPSISDIATYFTTDHGVLEYVIESAERQHLIKRDLREIKIEGITEPDEKEVLELTELGEQVLRVQARWGLYGDRALSASIHTWDRSHLSVENWIADQGDITHEQIEQWVNSFKVGLTEPEGMDMDLSVKFAEPEDNSGDSE</sequence>
<evidence type="ECO:0000313" key="2">
    <source>
        <dbReference type="Proteomes" id="UP001320972"/>
    </source>
</evidence>
<dbReference type="RefSeq" id="WP_425494369.1">
    <property type="nucleotide sequence ID" value="NZ_JAOPKB010000001.1"/>
</dbReference>
<dbReference type="CDD" id="cd00090">
    <property type="entry name" value="HTH_ARSR"/>
    <property type="match status" value="1"/>
</dbReference>
<name>A0ABT2Q8A4_9EURY</name>
<dbReference type="Gene3D" id="1.10.10.10">
    <property type="entry name" value="Winged helix-like DNA-binding domain superfamily/Winged helix DNA-binding domain"/>
    <property type="match status" value="1"/>
</dbReference>
<protein>
    <submittedName>
        <fullName evidence="1">Winged helix-turn-helix domain-containing protein</fullName>
    </submittedName>
</protein>
<dbReference type="InterPro" id="IPR011991">
    <property type="entry name" value="ArsR-like_HTH"/>
</dbReference>